<name>A0A4R8DE74_9BACT</name>
<accession>A0A4R8DE74</accession>
<comment type="caution">
    <text evidence="1">The sequence shown here is derived from an EMBL/GenBank/DDBJ whole genome shotgun (WGS) entry which is preliminary data.</text>
</comment>
<protein>
    <submittedName>
        <fullName evidence="1">Uncharacterized protein DUF2442</fullName>
    </submittedName>
</protein>
<organism evidence="1 2">
    <name type="scientific">Dinghuibacter silviterrae</name>
    <dbReference type="NCBI Taxonomy" id="1539049"/>
    <lineage>
        <taxon>Bacteria</taxon>
        <taxon>Pseudomonadati</taxon>
        <taxon>Bacteroidota</taxon>
        <taxon>Chitinophagia</taxon>
        <taxon>Chitinophagales</taxon>
        <taxon>Chitinophagaceae</taxon>
        <taxon>Dinghuibacter</taxon>
    </lineage>
</organism>
<dbReference type="Proteomes" id="UP000294498">
    <property type="component" value="Unassembled WGS sequence"/>
</dbReference>
<dbReference type="Pfam" id="PF10387">
    <property type="entry name" value="DUF2442"/>
    <property type="match status" value="1"/>
</dbReference>
<dbReference type="RefSeq" id="WP_162852666.1">
    <property type="nucleotide sequence ID" value="NZ_SODV01000002.1"/>
</dbReference>
<gene>
    <name evidence="1" type="ORF">EDB95_3622</name>
</gene>
<dbReference type="Gene3D" id="3.30.2020.40">
    <property type="entry name" value="Uncharacterised protein PF10387, DUF2442"/>
    <property type="match status" value="1"/>
</dbReference>
<evidence type="ECO:0000313" key="2">
    <source>
        <dbReference type="Proteomes" id="UP000294498"/>
    </source>
</evidence>
<keyword evidence="2" id="KW-1185">Reference proteome</keyword>
<proteinExistence type="predicted"/>
<dbReference type="InterPro" id="IPR018841">
    <property type="entry name" value="DUF2442"/>
</dbReference>
<dbReference type="AlphaFoldDB" id="A0A4R8DE74"/>
<sequence>MSTSENKQFDAIENLIFQGGIRIQALDIKPELDLMTIYLNTRAILSQHISSYRILRNAEKSQLLQYELIGGGTGVHWPLLDEDLSLKGFLQDELRKVVKGDGNQVAA</sequence>
<evidence type="ECO:0000313" key="1">
    <source>
        <dbReference type="EMBL" id="TDW95809.1"/>
    </source>
</evidence>
<reference evidence="1 2" key="1">
    <citation type="submission" date="2019-03" db="EMBL/GenBank/DDBJ databases">
        <title>Genomic Encyclopedia of Type Strains, Phase IV (KMG-IV): sequencing the most valuable type-strain genomes for metagenomic binning, comparative biology and taxonomic classification.</title>
        <authorList>
            <person name="Goeker M."/>
        </authorList>
    </citation>
    <scope>NUCLEOTIDE SEQUENCE [LARGE SCALE GENOMIC DNA]</scope>
    <source>
        <strain evidence="1 2">DSM 100059</strain>
    </source>
</reference>
<dbReference type="EMBL" id="SODV01000002">
    <property type="protein sequence ID" value="TDW95809.1"/>
    <property type="molecule type" value="Genomic_DNA"/>
</dbReference>